<evidence type="ECO:0000313" key="1">
    <source>
        <dbReference type="EMBL" id="KAJ3115874.1"/>
    </source>
</evidence>
<protein>
    <submittedName>
        <fullName evidence="1">Uncharacterized protein</fullName>
    </submittedName>
</protein>
<reference evidence="1" key="1">
    <citation type="submission" date="2020-05" db="EMBL/GenBank/DDBJ databases">
        <title>Phylogenomic resolution of chytrid fungi.</title>
        <authorList>
            <person name="Stajich J.E."/>
            <person name="Amses K."/>
            <person name="Simmons R."/>
            <person name="Seto K."/>
            <person name="Myers J."/>
            <person name="Bonds A."/>
            <person name="Quandt C.A."/>
            <person name="Barry K."/>
            <person name="Liu P."/>
            <person name="Grigoriev I."/>
            <person name="Longcore J.E."/>
            <person name="James T.Y."/>
        </authorList>
    </citation>
    <scope>NUCLEOTIDE SEQUENCE</scope>
    <source>
        <strain evidence="1">JEL0513</strain>
    </source>
</reference>
<evidence type="ECO:0000313" key="2">
    <source>
        <dbReference type="Proteomes" id="UP001211907"/>
    </source>
</evidence>
<organism evidence="1 2">
    <name type="scientific">Physocladia obscura</name>
    <dbReference type="NCBI Taxonomy" id="109957"/>
    <lineage>
        <taxon>Eukaryota</taxon>
        <taxon>Fungi</taxon>
        <taxon>Fungi incertae sedis</taxon>
        <taxon>Chytridiomycota</taxon>
        <taxon>Chytridiomycota incertae sedis</taxon>
        <taxon>Chytridiomycetes</taxon>
        <taxon>Chytridiales</taxon>
        <taxon>Chytriomycetaceae</taxon>
        <taxon>Physocladia</taxon>
    </lineage>
</organism>
<gene>
    <name evidence="1" type="ORF">HK100_001216</name>
</gene>
<proteinExistence type="predicted"/>
<comment type="caution">
    <text evidence="1">The sequence shown here is derived from an EMBL/GenBank/DDBJ whole genome shotgun (WGS) entry which is preliminary data.</text>
</comment>
<dbReference type="AlphaFoldDB" id="A0AAD5SZP3"/>
<sequence>MEKQTRRDNKMKIRSIYLDYAALDAYAVVDFREDVAQVQEMLTSVKKASIKTPEILYPELRISLDSKMELLSLLEKASRKTQLRTNTLTENY</sequence>
<dbReference type="Proteomes" id="UP001211907">
    <property type="component" value="Unassembled WGS sequence"/>
</dbReference>
<accession>A0AAD5SZP3</accession>
<keyword evidence="2" id="KW-1185">Reference proteome</keyword>
<name>A0AAD5SZP3_9FUNG</name>
<dbReference type="EMBL" id="JADGJH010001264">
    <property type="protein sequence ID" value="KAJ3115874.1"/>
    <property type="molecule type" value="Genomic_DNA"/>
</dbReference>